<protein>
    <submittedName>
        <fullName evidence="10">Pyoverdine biosynthesis protein PvdE</fullName>
    </submittedName>
</protein>
<dbReference type="InterPro" id="IPR039421">
    <property type="entry name" value="Type_1_exporter"/>
</dbReference>
<dbReference type="PROSITE" id="PS50929">
    <property type="entry name" value="ABC_TM1F"/>
    <property type="match status" value="1"/>
</dbReference>
<accession>A0ABQ6CSU1</accession>
<proteinExistence type="predicted"/>
<dbReference type="RefSeq" id="WP_284315804.1">
    <property type="nucleotide sequence ID" value="NZ_BSPC01000066.1"/>
</dbReference>
<dbReference type="InterPro" id="IPR003439">
    <property type="entry name" value="ABC_transporter-like_ATP-bd"/>
</dbReference>
<dbReference type="NCBIfam" id="TIGR01194">
    <property type="entry name" value="cyc_pep_trnsptr"/>
    <property type="match status" value="1"/>
</dbReference>
<dbReference type="InterPro" id="IPR005898">
    <property type="entry name" value="Cyc_pep_transpt_SyrD/YojI"/>
</dbReference>
<keyword evidence="4" id="KW-0067">ATP-binding</keyword>
<dbReference type="EMBL" id="BSPC01000066">
    <property type="protein sequence ID" value="GLS22853.1"/>
    <property type="molecule type" value="Genomic_DNA"/>
</dbReference>
<feature type="transmembrane region" description="Helical" evidence="7">
    <location>
        <begin position="128"/>
        <end position="152"/>
    </location>
</feature>
<evidence type="ECO:0000256" key="1">
    <source>
        <dbReference type="ARBA" id="ARBA00004651"/>
    </source>
</evidence>
<dbReference type="Gene3D" id="3.40.50.300">
    <property type="entry name" value="P-loop containing nucleotide triphosphate hydrolases"/>
    <property type="match status" value="1"/>
</dbReference>
<dbReference type="InterPro" id="IPR027417">
    <property type="entry name" value="P-loop_NTPase"/>
</dbReference>
<dbReference type="SUPFAM" id="SSF90123">
    <property type="entry name" value="ABC transporter transmembrane region"/>
    <property type="match status" value="1"/>
</dbReference>
<feature type="transmembrane region" description="Helical" evidence="7">
    <location>
        <begin position="25"/>
        <end position="48"/>
    </location>
</feature>
<dbReference type="Gene3D" id="1.20.1560.10">
    <property type="entry name" value="ABC transporter type 1, transmembrane domain"/>
    <property type="match status" value="1"/>
</dbReference>
<evidence type="ECO:0000256" key="7">
    <source>
        <dbReference type="SAM" id="Phobius"/>
    </source>
</evidence>
<feature type="transmembrane region" description="Helical" evidence="7">
    <location>
        <begin position="274"/>
        <end position="295"/>
    </location>
</feature>
<comment type="subcellular location">
    <subcellularLocation>
        <location evidence="1">Cell membrane</location>
        <topology evidence="1">Multi-pass membrane protein</topology>
    </subcellularLocation>
</comment>
<dbReference type="PROSITE" id="PS50893">
    <property type="entry name" value="ABC_TRANSPORTER_2"/>
    <property type="match status" value="1"/>
</dbReference>
<sequence length="545" mass="59151">MTRRWILTAASLAEALRLLRPFGPIAALATLVGGASGIATAWLLAIINRSLHDPVGLSEVLASFVALCALSAAGTALAGTLNSTMGQRLVAELRKEIAARILRTPLAVLEAHRAHRLMSVLTTDIDNLSVFTFSLSGYAVAAATTIGSFAYLWILSRSACGVAVLALGLGIVMNNIARTTWIRDYERVRTAQDDLHSQYRAITDGAKELKMSRARRGRVHGVLLAGAADRIAALKSHAMRLFWVADGAGSAIFFAVIGLLVIARHRLGVTEDALSGVVIVLLYVKGPITLLASAVPEFDQARIAFHRIAQLSADIADHEPNVSLEATDGAKAYRIAFNAIELRKVTYTFPASGSTTPFMLGPIDLSIRHGELLFVIGDNGSGKTTLIKLLLGLYAPQSGFIQVDGQTVTAETRDDYRQLFSTVFSDYYLFGDLAYGTVPSVANANLERLGLAGKVRVEDERFSTIDLSTGQRKRLALVHAFLESRPILVTDEWAADQDPDFRRLFYEDLLPALKATGTTLIVVSHDDRYFHVADRVLRLKEGRLI</sequence>
<dbReference type="Pfam" id="PF00664">
    <property type="entry name" value="ABC_membrane"/>
    <property type="match status" value="1"/>
</dbReference>
<dbReference type="InterPro" id="IPR011527">
    <property type="entry name" value="ABC1_TM_dom"/>
</dbReference>
<feature type="domain" description="ABC transmembrane type-1" evidence="9">
    <location>
        <begin position="25"/>
        <end position="300"/>
    </location>
</feature>
<feature type="transmembrane region" description="Helical" evidence="7">
    <location>
        <begin position="241"/>
        <end position="262"/>
    </location>
</feature>
<dbReference type="Pfam" id="PF00005">
    <property type="entry name" value="ABC_tran"/>
    <property type="match status" value="1"/>
</dbReference>
<dbReference type="SUPFAM" id="SSF52540">
    <property type="entry name" value="P-loop containing nucleoside triphosphate hydrolases"/>
    <property type="match status" value="1"/>
</dbReference>
<evidence type="ECO:0000256" key="3">
    <source>
        <dbReference type="ARBA" id="ARBA00022741"/>
    </source>
</evidence>
<evidence type="ECO:0000259" key="8">
    <source>
        <dbReference type="PROSITE" id="PS50893"/>
    </source>
</evidence>
<evidence type="ECO:0000256" key="6">
    <source>
        <dbReference type="ARBA" id="ARBA00023136"/>
    </source>
</evidence>
<name>A0ABQ6CSU1_9HYPH</name>
<feature type="transmembrane region" description="Helical" evidence="7">
    <location>
        <begin position="60"/>
        <end position="81"/>
    </location>
</feature>
<evidence type="ECO:0000313" key="10">
    <source>
        <dbReference type="EMBL" id="GLS22853.1"/>
    </source>
</evidence>
<evidence type="ECO:0000313" key="11">
    <source>
        <dbReference type="Proteomes" id="UP001156882"/>
    </source>
</evidence>
<dbReference type="SMART" id="SM00382">
    <property type="entry name" value="AAA"/>
    <property type="match status" value="1"/>
</dbReference>
<organism evidence="10 11">
    <name type="scientific">Labrys miyagiensis</name>
    <dbReference type="NCBI Taxonomy" id="346912"/>
    <lineage>
        <taxon>Bacteria</taxon>
        <taxon>Pseudomonadati</taxon>
        <taxon>Pseudomonadota</taxon>
        <taxon>Alphaproteobacteria</taxon>
        <taxon>Hyphomicrobiales</taxon>
        <taxon>Xanthobacteraceae</taxon>
        <taxon>Labrys</taxon>
    </lineage>
</organism>
<dbReference type="Proteomes" id="UP001156882">
    <property type="component" value="Unassembled WGS sequence"/>
</dbReference>
<dbReference type="InterPro" id="IPR036640">
    <property type="entry name" value="ABC1_TM_sf"/>
</dbReference>
<keyword evidence="5 7" id="KW-1133">Transmembrane helix</keyword>
<feature type="domain" description="ABC transporter" evidence="8">
    <location>
        <begin position="340"/>
        <end position="545"/>
    </location>
</feature>
<dbReference type="PANTHER" id="PTHR24221">
    <property type="entry name" value="ATP-BINDING CASSETTE SUB-FAMILY B"/>
    <property type="match status" value="1"/>
</dbReference>
<dbReference type="CDD" id="cd03228">
    <property type="entry name" value="ABCC_MRP_Like"/>
    <property type="match status" value="1"/>
</dbReference>
<comment type="caution">
    <text evidence="10">The sequence shown here is derived from an EMBL/GenBank/DDBJ whole genome shotgun (WGS) entry which is preliminary data.</text>
</comment>
<dbReference type="PANTHER" id="PTHR24221:SF654">
    <property type="entry name" value="ATP-BINDING CASSETTE SUB-FAMILY B MEMBER 6"/>
    <property type="match status" value="1"/>
</dbReference>
<evidence type="ECO:0000256" key="2">
    <source>
        <dbReference type="ARBA" id="ARBA00022692"/>
    </source>
</evidence>
<keyword evidence="11" id="KW-1185">Reference proteome</keyword>
<evidence type="ECO:0000256" key="4">
    <source>
        <dbReference type="ARBA" id="ARBA00022840"/>
    </source>
</evidence>
<keyword evidence="2 7" id="KW-0812">Transmembrane</keyword>
<evidence type="ECO:0000256" key="5">
    <source>
        <dbReference type="ARBA" id="ARBA00022989"/>
    </source>
</evidence>
<feature type="transmembrane region" description="Helical" evidence="7">
    <location>
        <begin position="159"/>
        <end position="177"/>
    </location>
</feature>
<evidence type="ECO:0000259" key="9">
    <source>
        <dbReference type="PROSITE" id="PS50929"/>
    </source>
</evidence>
<gene>
    <name evidence="10" type="primary">pvdE</name>
    <name evidence="10" type="ORF">GCM10007874_58730</name>
</gene>
<keyword evidence="6 7" id="KW-0472">Membrane</keyword>
<keyword evidence="3" id="KW-0547">Nucleotide-binding</keyword>
<reference evidence="11" key="1">
    <citation type="journal article" date="2019" name="Int. J. Syst. Evol. Microbiol.">
        <title>The Global Catalogue of Microorganisms (GCM) 10K type strain sequencing project: providing services to taxonomists for standard genome sequencing and annotation.</title>
        <authorList>
            <consortium name="The Broad Institute Genomics Platform"/>
            <consortium name="The Broad Institute Genome Sequencing Center for Infectious Disease"/>
            <person name="Wu L."/>
            <person name="Ma J."/>
        </authorList>
    </citation>
    <scope>NUCLEOTIDE SEQUENCE [LARGE SCALE GENOMIC DNA]</scope>
    <source>
        <strain evidence="11">NBRC 101365</strain>
    </source>
</reference>
<dbReference type="InterPro" id="IPR003593">
    <property type="entry name" value="AAA+_ATPase"/>
</dbReference>